<keyword evidence="2" id="KW-0863">Zinc-finger</keyword>
<comment type="caution">
    <text evidence="6">The sequence shown here is derived from an EMBL/GenBank/DDBJ whole genome shotgun (WGS) entry which is preliminary data.</text>
</comment>
<feature type="compositionally biased region" description="Basic and acidic residues" evidence="4">
    <location>
        <begin position="367"/>
        <end position="389"/>
    </location>
</feature>
<evidence type="ECO:0000313" key="7">
    <source>
        <dbReference type="Proteomes" id="UP000193560"/>
    </source>
</evidence>
<dbReference type="GO" id="GO:0031213">
    <property type="term" value="C:RSF complex"/>
    <property type="evidence" value="ECO:0007669"/>
    <property type="project" value="InterPro"/>
</dbReference>
<feature type="compositionally biased region" description="Basic residues" evidence="4">
    <location>
        <begin position="466"/>
        <end position="483"/>
    </location>
</feature>
<dbReference type="STRING" id="90262.A0A1X2IGK0"/>
<dbReference type="InterPro" id="IPR028938">
    <property type="entry name" value="Rsf1-like"/>
</dbReference>
<evidence type="ECO:0000313" key="6">
    <source>
        <dbReference type="EMBL" id="ORZ16229.1"/>
    </source>
</evidence>
<feature type="compositionally biased region" description="Polar residues" evidence="4">
    <location>
        <begin position="356"/>
        <end position="366"/>
    </location>
</feature>
<feature type="compositionally biased region" description="Low complexity" evidence="4">
    <location>
        <begin position="737"/>
        <end position="764"/>
    </location>
</feature>
<keyword evidence="3" id="KW-0862">Zinc</keyword>
<feature type="region of interest" description="Disordered" evidence="4">
    <location>
        <begin position="463"/>
        <end position="501"/>
    </location>
</feature>
<evidence type="ECO:0000259" key="5">
    <source>
        <dbReference type="SMART" id="SM00249"/>
    </source>
</evidence>
<dbReference type="PANTHER" id="PTHR14296">
    <property type="entry name" value="REMODELING AND SPACING FACTOR 1"/>
    <property type="match status" value="1"/>
</dbReference>
<feature type="compositionally biased region" description="Polar residues" evidence="4">
    <location>
        <begin position="765"/>
        <end position="778"/>
    </location>
</feature>
<feature type="region of interest" description="Disordered" evidence="4">
    <location>
        <begin position="684"/>
        <end position="778"/>
    </location>
</feature>
<dbReference type="PANTHER" id="PTHR14296:SF3">
    <property type="entry name" value="DIKAR, ISOFORM F"/>
    <property type="match status" value="1"/>
</dbReference>
<reference evidence="6 7" key="1">
    <citation type="submission" date="2016-07" db="EMBL/GenBank/DDBJ databases">
        <title>Pervasive Adenine N6-methylation of Active Genes in Fungi.</title>
        <authorList>
            <consortium name="DOE Joint Genome Institute"/>
            <person name="Mondo S.J."/>
            <person name="Dannebaum R.O."/>
            <person name="Kuo R.C."/>
            <person name="Labutti K."/>
            <person name="Haridas S."/>
            <person name="Kuo A."/>
            <person name="Salamov A."/>
            <person name="Ahrendt S.R."/>
            <person name="Lipzen A."/>
            <person name="Sullivan W."/>
            <person name="Andreopoulos W.B."/>
            <person name="Clum A."/>
            <person name="Lindquist E."/>
            <person name="Daum C."/>
            <person name="Ramamoorthy G.K."/>
            <person name="Gryganskyi A."/>
            <person name="Culley D."/>
            <person name="Magnuson J.K."/>
            <person name="James T.Y."/>
            <person name="O'Malley M.A."/>
            <person name="Stajich J.E."/>
            <person name="Spatafora J.W."/>
            <person name="Visel A."/>
            <person name="Grigoriev I.V."/>
        </authorList>
    </citation>
    <scope>NUCLEOTIDE SEQUENCE [LARGE SCALE GENOMIC DNA]</scope>
    <source>
        <strain evidence="6 7">NRRL 1336</strain>
    </source>
</reference>
<dbReference type="EMBL" id="MCGE01000011">
    <property type="protein sequence ID" value="ORZ16229.1"/>
    <property type="molecule type" value="Genomic_DNA"/>
</dbReference>
<accession>A0A1X2IGK0</accession>
<organism evidence="6 7">
    <name type="scientific">Absidia repens</name>
    <dbReference type="NCBI Taxonomy" id="90262"/>
    <lineage>
        <taxon>Eukaryota</taxon>
        <taxon>Fungi</taxon>
        <taxon>Fungi incertae sedis</taxon>
        <taxon>Mucoromycota</taxon>
        <taxon>Mucoromycotina</taxon>
        <taxon>Mucoromycetes</taxon>
        <taxon>Mucorales</taxon>
        <taxon>Cunninghamellaceae</taxon>
        <taxon>Absidia</taxon>
    </lineage>
</organism>
<dbReference type="InterPro" id="IPR019786">
    <property type="entry name" value="Zinc_finger_PHD-type_CS"/>
</dbReference>
<dbReference type="InterPro" id="IPR011011">
    <property type="entry name" value="Znf_FYVE_PHD"/>
</dbReference>
<feature type="region of interest" description="Disordered" evidence="4">
    <location>
        <begin position="228"/>
        <end position="249"/>
    </location>
</feature>
<dbReference type="OrthoDB" id="303107at2759"/>
<protein>
    <recommendedName>
        <fullName evidence="5">Zinc finger PHD-type domain-containing protein</fullName>
    </recommendedName>
</protein>
<dbReference type="PROSITE" id="PS01359">
    <property type="entry name" value="ZF_PHD_1"/>
    <property type="match status" value="1"/>
</dbReference>
<feature type="region of interest" description="Disordered" evidence="4">
    <location>
        <begin position="406"/>
        <end position="437"/>
    </location>
</feature>
<feature type="region of interest" description="Disordered" evidence="4">
    <location>
        <begin position="355"/>
        <end position="389"/>
    </location>
</feature>
<evidence type="ECO:0000256" key="1">
    <source>
        <dbReference type="ARBA" id="ARBA00022723"/>
    </source>
</evidence>
<evidence type="ECO:0000256" key="3">
    <source>
        <dbReference type="ARBA" id="ARBA00022833"/>
    </source>
</evidence>
<dbReference type="Proteomes" id="UP000193560">
    <property type="component" value="Unassembled WGS sequence"/>
</dbReference>
<evidence type="ECO:0000256" key="2">
    <source>
        <dbReference type="ARBA" id="ARBA00022771"/>
    </source>
</evidence>
<dbReference type="InterPro" id="IPR001965">
    <property type="entry name" value="Znf_PHD"/>
</dbReference>
<dbReference type="SUPFAM" id="SSF57903">
    <property type="entry name" value="FYVE/PHD zinc finger"/>
    <property type="match status" value="1"/>
</dbReference>
<feature type="domain" description="Zinc finger PHD-type" evidence="5">
    <location>
        <begin position="515"/>
        <end position="568"/>
    </location>
</feature>
<keyword evidence="1" id="KW-0479">Metal-binding</keyword>
<feature type="compositionally biased region" description="Basic residues" evidence="4">
    <location>
        <begin position="491"/>
        <end position="501"/>
    </location>
</feature>
<dbReference type="Pfam" id="PF00628">
    <property type="entry name" value="PHD"/>
    <property type="match status" value="1"/>
</dbReference>
<dbReference type="AlphaFoldDB" id="A0A1X2IGK0"/>
<dbReference type="SMART" id="SM00249">
    <property type="entry name" value="PHD"/>
    <property type="match status" value="1"/>
</dbReference>
<dbReference type="GO" id="GO:0006355">
    <property type="term" value="P:regulation of DNA-templated transcription"/>
    <property type="evidence" value="ECO:0007669"/>
    <property type="project" value="InterPro"/>
</dbReference>
<gene>
    <name evidence="6" type="ORF">BCR42DRAFT_451200</name>
</gene>
<feature type="compositionally biased region" description="Basic and acidic residues" evidence="4">
    <location>
        <begin position="406"/>
        <end position="430"/>
    </location>
</feature>
<proteinExistence type="predicted"/>
<dbReference type="Gene3D" id="3.30.40.10">
    <property type="entry name" value="Zinc/RING finger domain, C3HC4 (zinc finger)"/>
    <property type="match status" value="1"/>
</dbReference>
<sequence length="778" mass="90014">MAQENNDMTLSSLRNDRTFATTSQFFHTFQAAFRPWPNYAESQWSSILQRPQSTQDDYVFSTEDLEGMLLDTSRRYQLEELIIRMLRLLTRNRFVSTTTWQEYFSREWDRREPDDANPFYITEKGPSKATTIMNNQDTVTQNETSANKSDDGSRSFFDLSTKSRLTLLNTLCEWQLDDPERLREHMNSEEDATQWRVDPIGYDTKGNTFWLFDDNRLYKEAAPLNKKKAMNRKKKKSIPQSTRQNLRRSTRTITTVASEHDENLEEEEEDEEEWTPWKLVCMTVDEWQQFPQKYGKSKHIQDQQFHQLLIDDVLPKVIPVIEEHEKNRKKQEALAYRKRSSRILVRELEALEHHQAVSNDLSSPEKTLSRSEQRRLQKEADEKERQVKAREERILERERKLFAKAQAEERAAEKARLDRERRLQRRHGDAPIDNDMDGNEYLIVDQESSPQQDFKIILTVADPKKKSTSKSKKKVTKEVKKKKAADDHTLGKRKRGRKPKVRLQEDDESWIFNCTCGVFGRNIDDGTPMIACERCNEWQHIACLRQSGQVDTRLKSFDDLTFICRRCTDKEAKEEINVDEINTNDGRLISTKIQKSVSIPSSSYATNTVAVTNNASHYDQSLPPIPAASHPSSYQLPVPAYPPIIQSSERHFLQPPIHSSLKPVYALQPQYADSERSNKLLYYNSGTTAHHPPQHVLPTSIMTGTTGEHQQQQQQYHHQHTLPSLTHPPIELESPQASNLLSSVAPSSSLPPVTNNTNIPTVNPSMTTESTHATKPPQ</sequence>
<dbReference type="GO" id="GO:0008270">
    <property type="term" value="F:zinc ion binding"/>
    <property type="evidence" value="ECO:0007669"/>
    <property type="project" value="UniProtKB-KW"/>
</dbReference>
<dbReference type="InterPro" id="IPR019787">
    <property type="entry name" value="Znf_PHD-finger"/>
</dbReference>
<feature type="compositionally biased region" description="Basic residues" evidence="4">
    <location>
        <begin position="228"/>
        <end position="237"/>
    </location>
</feature>
<name>A0A1X2IGK0_9FUNG</name>
<evidence type="ECO:0000256" key="4">
    <source>
        <dbReference type="SAM" id="MobiDB-lite"/>
    </source>
</evidence>
<dbReference type="InterPro" id="IPR013083">
    <property type="entry name" value="Znf_RING/FYVE/PHD"/>
</dbReference>
<keyword evidence="7" id="KW-1185">Reference proteome</keyword>